<reference evidence="2" key="1">
    <citation type="submission" date="2020-11" db="EMBL/GenBank/DDBJ databases">
        <authorList>
            <person name="Tran Van P."/>
        </authorList>
    </citation>
    <scope>NUCLEOTIDE SEQUENCE</scope>
</reference>
<accession>A0A7R9I0V5</accession>
<dbReference type="AlphaFoldDB" id="A0A7R9I0V5"/>
<feature type="region of interest" description="Disordered" evidence="1">
    <location>
        <begin position="68"/>
        <end position="90"/>
    </location>
</feature>
<name>A0A7R9I0V5_9NEOP</name>
<evidence type="ECO:0000313" key="2">
    <source>
        <dbReference type="EMBL" id="CAD7443300.1"/>
    </source>
</evidence>
<evidence type="ECO:0000256" key="1">
    <source>
        <dbReference type="SAM" id="MobiDB-lite"/>
    </source>
</evidence>
<dbReference type="EMBL" id="OD566070">
    <property type="protein sequence ID" value="CAD7443300.1"/>
    <property type="molecule type" value="Genomic_DNA"/>
</dbReference>
<feature type="compositionally biased region" description="Polar residues" evidence="1">
    <location>
        <begin position="68"/>
        <end position="82"/>
    </location>
</feature>
<proteinExistence type="predicted"/>
<sequence>MCSMKRASSLSVLSGHNTEQGFMSYVLCPQHVRSNVASLRGRTASTEQLLLQNATAVDRIPSAIEAVTPTTQPSRSAVSSTGAGAEFPSSKISNDELQSVNLGVTKVRRPLKLPRLRFRHTCRTVGESMVIVSKEHPRNSDEPNHSHDAWFALPLLVSVCGCGPSHYWFKHLPTIHGNARAVPTTTCDNVIYEPNLSKHAPWEQAFSRHPSCQLPFT</sequence>
<gene>
    <name evidence="2" type="ORF">TBIB3V08_LOCUS5709</name>
</gene>
<organism evidence="2">
    <name type="scientific">Timema bartmani</name>
    <dbReference type="NCBI Taxonomy" id="61472"/>
    <lineage>
        <taxon>Eukaryota</taxon>
        <taxon>Metazoa</taxon>
        <taxon>Ecdysozoa</taxon>
        <taxon>Arthropoda</taxon>
        <taxon>Hexapoda</taxon>
        <taxon>Insecta</taxon>
        <taxon>Pterygota</taxon>
        <taxon>Neoptera</taxon>
        <taxon>Polyneoptera</taxon>
        <taxon>Phasmatodea</taxon>
        <taxon>Timematodea</taxon>
        <taxon>Timematoidea</taxon>
        <taxon>Timematidae</taxon>
        <taxon>Timema</taxon>
    </lineage>
</organism>
<protein>
    <submittedName>
        <fullName evidence="2">Uncharacterized protein</fullName>
    </submittedName>
</protein>